<dbReference type="EMBL" id="HBUE01032053">
    <property type="protein sequence ID" value="CAG6456976.1"/>
    <property type="molecule type" value="Transcribed_RNA"/>
</dbReference>
<organism evidence="1">
    <name type="scientific">Culex pipiens</name>
    <name type="common">House mosquito</name>
    <dbReference type="NCBI Taxonomy" id="7175"/>
    <lineage>
        <taxon>Eukaryota</taxon>
        <taxon>Metazoa</taxon>
        <taxon>Ecdysozoa</taxon>
        <taxon>Arthropoda</taxon>
        <taxon>Hexapoda</taxon>
        <taxon>Insecta</taxon>
        <taxon>Pterygota</taxon>
        <taxon>Neoptera</taxon>
        <taxon>Endopterygota</taxon>
        <taxon>Diptera</taxon>
        <taxon>Nematocera</taxon>
        <taxon>Culicoidea</taxon>
        <taxon>Culicidae</taxon>
        <taxon>Culicinae</taxon>
        <taxon>Culicini</taxon>
        <taxon>Culex</taxon>
        <taxon>Culex</taxon>
    </lineage>
</organism>
<dbReference type="AlphaFoldDB" id="A0A8D8AGW9"/>
<accession>A0A8D8AGW9</accession>
<name>A0A8D8AGW9_CULPI</name>
<protein>
    <submittedName>
        <fullName evidence="1">(northern house mosquito) hypothetical protein</fullName>
    </submittedName>
</protein>
<evidence type="ECO:0000313" key="1">
    <source>
        <dbReference type="EMBL" id="CAG6456976.1"/>
    </source>
</evidence>
<reference evidence="1" key="1">
    <citation type="submission" date="2021-05" db="EMBL/GenBank/DDBJ databases">
        <authorList>
            <person name="Alioto T."/>
            <person name="Alioto T."/>
            <person name="Gomez Garrido J."/>
        </authorList>
    </citation>
    <scope>NUCLEOTIDE SEQUENCE</scope>
</reference>
<proteinExistence type="predicted"/>
<dbReference type="EMBL" id="HBUE01032043">
    <property type="protein sequence ID" value="CAG6456974.1"/>
    <property type="molecule type" value="Transcribed_RNA"/>
</dbReference>
<sequence>MAERIRPEQPKVWFVLVERGKVQGVLVDKVRVVLIAQAERKRVFQLFHQILLGGQRHRSQIVVGWLLNETKLVVIERVDAGLVLGIGRNVATVGKVLPQERTRFQLANLPRVAHIVRERVIVSGQDRHQVRVRVVVDLVIPLQLEPARIVQMLGRVRHRSDQVQPGYAVDADHEHAQRALFVALPEAIQPLLHGRLLPDERVHVGVHRLARFGLLRDATLTADHNPVGNVRR</sequence>